<dbReference type="RefSeq" id="WP_161433679.1">
    <property type="nucleotide sequence ID" value="NZ_WXYO01000001.1"/>
</dbReference>
<keyword evidence="2" id="KW-0472">Membrane</keyword>
<evidence type="ECO:0008006" key="5">
    <source>
        <dbReference type="Google" id="ProtNLM"/>
    </source>
</evidence>
<comment type="caution">
    <text evidence="3">The sequence shown here is derived from an EMBL/GenBank/DDBJ whole genome shotgun (WGS) entry which is preliminary data.</text>
</comment>
<dbReference type="Proteomes" id="UP000475249">
    <property type="component" value="Unassembled WGS sequence"/>
</dbReference>
<feature type="region of interest" description="Disordered" evidence="1">
    <location>
        <begin position="43"/>
        <end position="89"/>
    </location>
</feature>
<dbReference type="GO" id="GO:0030246">
    <property type="term" value="F:carbohydrate binding"/>
    <property type="evidence" value="ECO:0007669"/>
    <property type="project" value="InterPro"/>
</dbReference>
<feature type="transmembrane region" description="Helical" evidence="2">
    <location>
        <begin position="21"/>
        <end position="39"/>
    </location>
</feature>
<dbReference type="Gene3D" id="2.60.40.1120">
    <property type="entry name" value="Carboxypeptidase-like, regulatory domain"/>
    <property type="match status" value="1"/>
</dbReference>
<feature type="compositionally biased region" description="Polar residues" evidence="1">
    <location>
        <begin position="72"/>
        <end position="89"/>
    </location>
</feature>
<keyword evidence="2" id="KW-1133">Transmembrane helix</keyword>
<dbReference type="Pfam" id="PF13620">
    <property type="entry name" value="CarboxypepD_reg"/>
    <property type="match status" value="1"/>
</dbReference>
<organism evidence="3 4">
    <name type="scientific">Poritiphilus flavus</name>
    <dbReference type="NCBI Taxonomy" id="2697053"/>
    <lineage>
        <taxon>Bacteria</taxon>
        <taxon>Pseudomonadati</taxon>
        <taxon>Bacteroidota</taxon>
        <taxon>Flavobacteriia</taxon>
        <taxon>Flavobacteriales</taxon>
        <taxon>Flavobacteriaceae</taxon>
        <taxon>Poritiphilus</taxon>
    </lineage>
</organism>
<reference evidence="3 4" key="1">
    <citation type="submission" date="2020-01" db="EMBL/GenBank/DDBJ databases">
        <title>Bacteria diversity of Porities sp.</title>
        <authorList>
            <person name="Wang G."/>
        </authorList>
    </citation>
    <scope>NUCLEOTIDE SEQUENCE [LARGE SCALE GENOMIC DNA]</scope>
    <source>
        <strain evidence="3 4">R33</strain>
    </source>
</reference>
<dbReference type="AlphaFoldDB" id="A0A6L9E814"/>
<gene>
    <name evidence="3" type="ORF">GTQ38_02610</name>
</gene>
<keyword evidence="4" id="KW-1185">Reference proteome</keyword>
<protein>
    <recommendedName>
        <fullName evidence="5">Carboxypeptidase regulatory-like domain-containing protein</fullName>
    </recommendedName>
</protein>
<evidence type="ECO:0000313" key="3">
    <source>
        <dbReference type="EMBL" id="NAS10876.1"/>
    </source>
</evidence>
<dbReference type="InterPro" id="IPR013784">
    <property type="entry name" value="Carb-bd-like_fold"/>
</dbReference>
<sequence length="325" mass="34478">MDSVNKEKQIVDQLDRGIRTGLFLIVLLAVSLSLMIMVGCSSDNSDEPQSAGGQISGVIEDEDGNAYPGVSVTASKGSESISQTTDRNGNYSLTTSSAGAYQLAVELPLATNSVSSNPASVSVTSDQQSTANFVIQPQPVEATLNYGQADIFNEIRDEDGNAVTTSTVPIYAANFFQEPIGKLTAIKAPDGHHVTLGEWKQAKGELQVHCDGNSATVNIDLEGLIPDGTYTFWLAFLNKTKKIGQSVGPSDFVHPINPPLKSGTDNVLTADANGEIEATIVHHSCILTDEVALVIPIIYHINGNTFGSGVIPDAEEVSHLLAYFQ</sequence>
<dbReference type="SUPFAM" id="SSF49452">
    <property type="entry name" value="Starch-binding domain-like"/>
    <property type="match status" value="1"/>
</dbReference>
<evidence type="ECO:0000313" key="4">
    <source>
        <dbReference type="Proteomes" id="UP000475249"/>
    </source>
</evidence>
<accession>A0A6L9E814</accession>
<feature type="compositionally biased region" description="Polar residues" evidence="1">
    <location>
        <begin position="43"/>
        <end position="53"/>
    </location>
</feature>
<dbReference type="EMBL" id="WXYO01000001">
    <property type="protein sequence ID" value="NAS10876.1"/>
    <property type="molecule type" value="Genomic_DNA"/>
</dbReference>
<proteinExistence type="predicted"/>
<keyword evidence="2" id="KW-0812">Transmembrane</keyword>
<evidence type="ECO:0000256" key="1">
    <source>
        <dbReference type="SAM" id="MobiDB-lite"/>
    </source>
</evidence>
<evidence type="ECO:0000256" key="2">
    <source>
        <dbReference type="SAM" id="Phobius"/>
    </source>
</evidence>
<name>A0A6L9E814_9FLAO</name>